<dbReference type="GeneID" id="95979268"/>
<protein>
    <recommendedName>
        <fullName evidence="1">N-acetyltransferase domain-containing protein</fullName>
    </recommendedName>
</protein>
<dbReference type="InterPro" id="IPR000182">
    <property type="entry name" value="GNAT_dom"/>
</dbReference>
<dbReference type="PROSITE" id="PS51186">
    <property type="entry name" value="GNAT"/>
    <property type="match status" value="1"/>
</dbReference>
<name>A0ABR3PLB1_9PEZI</name>
<organism evidence="2 3">
    <name type="scientific">Neodothiora populina</name>
    <dbReference type="NCBI Taxonomy" id="2781224"/>
    <lineage>
        <taxon>Eukaryota</taxon>
        <taxon>Fungi</taxon>
        <taxon>Dikarya</taxon>
        <taxon>Ascomycota</taxon>
        <taxon>Pezizomycotina</taxon>
        <taxon>Dothideomycetes</taxon>
        <taxon>Dothideomycetidae</taxon>
        <taxon>Dothideales</taxon>
        <taxon>Dothioraceae</taxon>
        <taxon>Neodothiora</taxon>
    </lineage>
</organism>
<gene>
    <name evidence="2" type="ORF">AAFC00_005569</name>
</gene>
<proteinExistence type="predicted"/>
<dbReference type="Pfam" id="PF00583">
    <property type="entry name" value="Acetyltransf_1"/>
    <property type="match status" value="1"/>
</dbReference>
<feature type="domain" description="N-acetyltransferase" evidence="1">
    <location>
        <begin position="3"/>
        <end position="210"/>
    </location>
</feature>
<accession>A0ABR3PLB1</accession>
<reference evidence="2 3" key="1">
    <citation type="submission" date="2024-07" db="EMBL/GenBank/DDBJ databases">
        <title>Draft sequence of the Neodothiora populina.</title>
        <authorList>
            <person name="Drown D.D."/>
            <person name="Schuette U.S."/>
            <person name="Buechlein A.B."/>
            <person name="Rusch D.R."/>
            <person name="Winton L.W."/>
            <person name="Adams G.A."/>
        </authorList>
    </citation>
    <scope>NUCLEOTIDE SEQUENCE [LARGE SCALE GENOMIC DNA]</scope>
    <source>
        <strain evidence="2 3">CPC 39397</strain>
    </source>
</reference>
<dbReference type="EMBL" id="JBFMKM010000004">
    <property type="protein sequence ID" value="KAL1306926.1"/>
    <property type="molecule type" value="Genomic_DNA"/>
</dbReference>
<dbReference type="Proteomes" id="UP001562354">
    <property type="component" value="Unassembled WGS sequence"/>
</dbReference>
<sequence length="225" mass="24799">MPFEVAPVQMADLPEVARIDQAAMKNNGITQAIGIATSAQNMDRTTLFLEYIARDFDKDKETFWKVIDTDTGEIVSVAKYSFNYHEGQGVDDILAQGQTSPATKYDPDGSLDQVMSTLFESWANFARRNIQGKPHAILHFIATHPKYQRRGAATLLLRKGAEKADEAGGLDIFLQASAEGLPLYVKAGYEVLETHSLDLSSFDVNKVEIRQCMKRPALEGSGVGL</sequence>
<evidence type="ECO:0000259" key="1">
    <source>
        <dbReference type="PROSITE" id="PS51186"/>
    </source>
</evidence>
<evidence type="ECO:0000313" key="2">
    <source>
        <dbReference type="EMBL" id="KAL1306926.1"/>
    </source>
</evidence>
<dbReference type="PANTHER" id="PTHR42791:SF14">
    <property type="entry name" value="N-ACETYLTRANSFERASE DOMAIN-CONTAINING PROTEIN"/>
    <property type="match status" value="1"/>
</dbReference>
<dbReference type="RefSeq" id="XP_069203198.1">
    <property type="nucleotide sequence ID" value="XM_069345370.1"/>
</dbReference>
<dbReference type="InterPro" id="IPR052523">
    <property type="entry name" value="Trichothecene_AcTrans"/>
</dbReference>
<keyword evidence="3" id="KW-1185">Reference proteome</keyword>
<dbReference type="PANTHER" id="PTHR42791">
    <property type="entry name" value="GNAT FAMILY ACETYLTRANSFERASE"/>
    <property type="match status" value="1"/>
</dbReference>
<evidence type="ECO:0000313" key="3">
    <source>
        <dbReference type="Proteomes" id="UP001562354"/>
    </source>
</evidence>
<comment type="caution">
    <text evidence="2">The sequence shown here is derived from an EMBL/GenBank/DDBJ whole genome shotgun (WGS) entry which is preliminary data.</text>
</comment>
<dbReference type="SUPFAM" id="SSF55729">
    <property type="entry name" value="Acyl-CoA N-acyltransferases (Nat)"/>
    <property type="match status" value="1"/>
</dbReference>
<dbReference type="InterPro" id="IPR016181">
    <property type="entry name" value="Acyl_CoA_acyltransferase"/>
</dbReference>
<dbReference type="CDD" id="cd04301">
    <property type="entry name" value="NAT_SF"/>
    <property type="match status" value="1"/>
</dbReference>
<dbReference type="Gene3D" id="3.40.630.30">
    <property type="match status" value="1"/>
</dbReference>